<protein>
    <submittedName>
        <fullName evidence="6">2-hydroxy-acid oxidase</fullName>
    </submittedName>
</protein>
<keyword evidence="3" id="KW-0274">FAD</keyword>
<dbReference type="InterPro" id="IPR004113">
    <property type="entry name" value="FAD-bd_oxidored_4_C"/>
</dbReference>
<organism evidence="6 7">
    <name type="scientific">Intestinimonas massiliensis</name>
    <name type="common">ex Afouda et al. 2020</name>
    <dbReference type="NCBI Taxonomy" id="1673721"/>
    <lineage>
        <taxon>Bacteria</taxon>
        <taxon>Bacillati</taxon>
        <taxon>Bacillota</taxon>
        <taxon>Clostridia</taxon>
        <taxon>Eubacteriales</taxon>
        <taxon>Intestinimonas</taxon>
    </lineage>
</organism>
<evidence type="ECO:0000256" key="3">
    <source>
        <dbReference type="ARBA" id="ARBA00022827"/>
    </source>
</evidence>
<evidence type="ECO:0000313" key="6">
    <source>
        <dbReference type="EMBL" id="MCQ4771896.1"/>
    </source>
</evidence>
<dbReference type="Proteomes" id="UP001204562">
    <property type="component" value="Unassembled WGS sequence"/>
</dbReference>
<evidence type="ECO:0000256" key="1">
    <source>
        <dbReference type="ARBA" id="ARBA00001974"/>
    </source>
</evidence>
<dbReference type="AlphaFoldDB" id="A0AAW5JP34"/>
<dbReference type="Pfam" id="PF02913">
    <property type="entry name" value="FAD-oxidase_C"/>
    <property type="match status" value="1"/>
</dbReference>
<feature type="non-terminal residue" evidence="6">
    <location>
        <position position="1"/>
    </location>
</feature>
<dbReference type="InterPro" id="IPR051914">
    <property type="entry name" value="FAD-linked_OxidoTrans_Type4"/>
</dbReference>
<dbReference type="InterPro" id="IPR016171">
    <property type="entry name" value="Vanillyl_alc_oxidase_C-sub2"/>
</dbReference>
<dbReference type="InterPro" id="IPR016164">
    <property type="entry name" value="FAD-linked_Oxase-like_C"/>
</dbReference>
<sequence>AELVVEAGAMDVLVADTPAKMKDAWAARSSFLEGIEEQTKLLDECDVVVPVSKIADFVLYIKEIDKEFDFEVKMFGHAGDGNLHVYTCSVDMEMDAFVKQVDQFMRKLYAKTTELGGQISGEHGIGMGKVEYLAESVGPVNMRLMEEIKKVFDPKMILNPGKVCYTL</sequence>
<evidence type="ECO:0000259" key="5">
    <source>
        <dbReference type="Pfam" id="PF02913"/>
    </source>
</evidence>
<evidence type="ECO:0000256" key="4">
    <source>
        <dbReference type="ARBA" id="ARBA00023002"/>
    </source>
</evidence>
<dbReference type="FunFam" id="1.10.45.10:FF:000001">
    <property type="entry name" value="D-lactate dehydrogenase mitochondrial"/>
    <property type="match status" value="1"/>
</dbReference>
<dbReference type="PANTHER" id="PTHR42934:SF2">
    <property type="entry name" value="GLYCOLATE OXIDASE SUBUNIT GLCD"/>
    <property type="match status" value="1"/>
</dbReference>
<evidence type="ECO:0000256" key="2">
    <source>
        <dbReference type="ARBA" id="ARBA00022630"/>
    </source>
</evidence>
<dbReference type="RefSeq" id="WP_302469331.1">
    <property type="nucleotide sequence ID" value="NZ_JANFYS010000097.1"/>
</dbReference>
<dbReference type="GO" id="GO:0050660">
    <property type="term" value="F:flavin adenine dinucleotide binding"/>
    <property type="evidence" value="ECO:0007669"/>
    <property type="project" value="InterPro"/>
</dbReference>
<gene>
    <name evidence="6" type="ORF">NE579_15835</name>
</gene>
<dbReference type="EMBL" id="JANFYS010000097">
    <property type="protein sequence ID" value="MCQ4771896.1"/>
    <property type="molecule type" value="Genomic_DNA"/>
</dbReference>
<comment type="cofactor">
    <cofactor evidence="1">
        <name>FAD</name>
        <dbReference type="ChEBI" id="CHEBI:57692"/>
    </cofactor>
</comment>
<dbReference type="Gene3D" id="1.10.45.10">
    <property type="entry name" value="Vanillyl-alcohol Oxidase, Chain A, domain 4"/>
    <property type="match status" value="1"/>
</dbReference>
<reference evidence="6" key="1">
    <citation type="submission" date="2022-06" db="EMBL/GenBank/DDBJ databases">
        <title>Isolation of gut microbiota from human fecal samples.</title>
        <authorList>
            <person name="Pamer E.G."/>
            <person name="Barat B."/>
            <person name="Waligurski E."/>
            <person name="Medina S."/>
            <person name="Paddock L."/>
            <person name="Mostad J."/>
        </authorList>
    </citation>
    <scope>NUCLEOTIDE SEQUENCE</scope>
    <source>
        <strain evidence="6">DFI.9.91</strain>
    </source>
</reference>
<feature type="domain" description="FAD-binding oxidoreductase/transferase type 4 C-terminal" evidence="5">
    <location>
        <begin position="3"/>
        <end position="163"/>
    </location>
</feature>
<dbReference type="SUPFAM" id="SSF55103">
    <property type="entry name" value="FAD-linked oxidases, C-terminal domain"/>
    <property type="match status" value="1"/>
</dbReference>
<dbReference type="PANTHER" id="PTHR42934">
    <property type="entry name" value="GLYCOLATE OXIDASE SUBUNIT GLCD"/>
    <property type="match status" value="1"/>
</dbReference>
<keyword evidence="4" id="KW-0560">Oxidoreductase</keyword>
<evidence type="ECO:0000313" key="7">
    <source>
        <dbReference type="Proteomes" id="UP001204562"/>
    </source>
</evidence>
<keyword evidence="2" id="KW-0285">Flavoprotein</keyword>
<name>A0AAW5JP34_9FIRM</name>
<comment type="caution">
    <text evidence="6">The sequence shown here is derived from an EMBL/GenBank/DDBJ whole genome shotgun (WGS) entry which is preliminary data.</text>
</comment>
<dbReference type="Gene3D" id="3.30.70.2740">
    <property type="match status" value="1"/>
</dbReference>
<accession>A0AAW5JP34</accession>
<dbReference type="GO" id="GO:0016491">
    <property type="term" value="F:oxidoreductase activity"/>
    <property type="evidence" value="ECO:0007669"/>
    <property type="project" value="UniProtKB-KW"/>
</dbReference>
<proteinExistence type="predicted"/>